<proteinExistence type="inferred from homology"/>
<comment type="similarity">
    <text evidence="1 10">Belongs to the Arg-specific ADP-ribosyltransferase family.</text>
</comment>
<dbReference type="Gene3D" id="3.90.176.10">
    <property type="entry name" value="Toxin ADP-ribosyltransferase, Chain A, domain 1"/>
    <property type="match status" value="1"/>
</dbReference>
<dbReference type="GO" id="GO:0106274">
    <property type="term" value="F:NAD+-protein-arginine ADP-ribosyltransferase activity"/>
    <property type="evidence" value="ECO:0007669"/>
    <property type="project" value="UniProtKB-EC"/>
</dbReference>
<evidence type="ECO:0000256" key="10">
    <source>
        <dbReference type="RuleBase" id="RU361228"/>
    </source>
</evidence>
<keyword evidence="8" id="KW-1015">Disulfide bond</keyword>
<evidence type="ECO:0000256" key="2">
    <source>
        <dbReference type="ARBA" id="ARBA00022676"/>
    </source>
</evidence>
<feature type="chain" id="PRO_5043085171" description="NAD(P)(+)--arginine ADP-ribosyltransferase" evidence="10">
    <location>
        <begin position="19"/>
        <end position="256"/>
    </location>
</feature>
<evidence type="ECO:0000256" key="1">
    <source>
        <dbReference type="ARBA" id="ARBA00009558"/>
    </source>
</evidence>
<dbReference type="GO" id="GO:0003950">
    <property type="term" value="F:NAD+ poly-ADP-ribosyltransferase activity"/>
    <property type="evidence" value="ECO:0007669"/>
    <property type="project" value="TreeGrafter"/>
</dbReference>
<dbReference type="EC" id="2.4.2.31" evidence="10"/>
<keyword evidence="3 10" id="KW-0808">Transferase</keyword>
<keyword evidence="5 10" id="KW-0732">Signal</keyword>
<dbReference type="SUPFAM" id="SSF56399">
    <property type="entry name" value="ADP-ribosylation"/>
    <property type="match status" value="1"/>
</dbReference>
<evidence type="ECO:0000256" key="7">
    <source>
        <dbReference type="ARBA" id="ARBA00023027"/>
    </source>
</evidence>
<keyword evidence="4" id="KW-0548">Nucleotidyltransferase</keyword>
<accession>A0AAV1QD72</accession>
<dbReference type="InterPro" id="IPR050999">
    <property type="entry name" value="ADP-ribosyltransferase_ARG"/>
</dbReference>
<evidence type="ECO:0000256" key="6">
    <source>
        <dbReference type="ARBA" id="ARBA00022857"/>
    </source>
</evidence>
<dbReference type="PRINTS" id="PR00970">
    <property type="entry name" value="RIBTRNSFRASE"/>
</dbReference>
<dbReference type="AlphaFoldDB" id="A0AAV1QD72"/>
<evidence type="ECO:0000313" key="11">
    <source>
        <dbReference type="EMBL" id="CAK6982206.1"/>
    </source>
</evidence>
<dbReference type="InterPro" id="IPR000768">
    <property type="entry name" value="ART"/>
</dbReference>
<sequence length="256" mass="29258">MKVYLLILAPAFLLPCWTQPAVPSQNSRPLNMAPEAVDDNYDGCREKMEAKIKSTYLDKELKGVFNIAWKQVDECANKEPKPEDKALTKSHMQAICAYTNFIYTEFNKAVRTDKNIYSSTFKFHTLHYWLTTAIQILNSNQGCQTTYRRTKSVYSGKVDEIIRFGMFASSSKAKDLTSFGSNTCFEIETCSGADLKDYPYRGTDEDEVLIPPYETFRITHVIEKKGEFKPLPDCEKVFVLRSERNDVSNLKCKAAN</sequence>
<keyword evidence="2 10" id="KW-0328">Glycosyltransferase</keyword>
<protein>
    <recommendedName>
        <fullName evidence="10">NAD(P)(+)--arginine ADP-ribosyltransferase</fullName>
        <ecNumber evidence="10">2.4.2.31</ecNumber>
    </recommendedName>
    <alternativeName>
        <fullName evidence="10">Mono(ADP-ribosyl)transferase</fullName>
    </alternativeName>
</protein>
<dbReference type="PANTHER" id="PTHR10339">
    <property type="entry name" value="ADP-RIBOSYLTRANSFERASE"/>
    <property type="match status" value="1"/>
</dbReference>
<dbReference type="PANTHER" id="PTHR10339:SF29">
    <property type="entry name" value="NAD(P)(+)--ARGININE ADP-RIBOSYLTRANSFERASE"/>
    <property type="match status" value="1"/>
</dbReference>
<evidence type="ECO:0000313" key="12">
    <source>
        <dbReference type="Proteomes" id="UP001314229"/>
    </source>
</evidence>
<evidence type="ECO:0000256" key="8">
    <source>
        <dbReference type="ARBA" id="ARBA00023157"/>
    </source>
</evidence>
<dbReference type="GO" id="GO:0016779">
    <property type="term" value="F:nucleotidyltransferase activity"/>
    <property type="evidence" value="ECO:0007669"/>
    <property type="project" value="UniProtKB-KW"/>
</dbReference>
<keyword evidence="12" id="KW-1185">Reference proteome</keyword>
<evidence type="ECO:0000256" key="9">
    <source>
        <dbReference type="ARBA" id="ARBA00047597"/>
    </source>
</evidence>
<dbReference type="Proteomes" id="UP001314229">
    <property type="component" value="Unassembled WGS sequence"/>
</dbReference>
<dbReference type="EMBL" id="CAWUFR010000967">
    <property type="protein sequence ID" value="CAK6982206.1"/>
    <property type="molecule type" value="Genomic_DNA"/>
</dbReference>
<keyword evidence="6 10" id="KW-0521">NADP</keyword>
<comment type="catalytic activity">
    <reaction evidence="9 10">
        <text>L-arginyl-[protein] + NAD(+) = N(omega)-(ADP-D-ribosyl)-L-arginyl-[protein] + nicotinamide + H(+)</text>
        <dbReference type="Rhea" id="RHEA:19149"/>
        <dbReference type="Rhea" id="RHEA-COMP:10532"/>
        <dbReference type="Rhea" id="RHEA-COMP:15087"/>
        <dbReference type="ChEBI" id="CHEBI:15378"/>
        <dbReference type="ChEBI" id="CHEBI:17154"/>
        <dbReference type="ChEBI" id="CHEBI:29965"/>
        <dbReference type="ChEBI" id="CHEBI:57540"/>
        <dbReference type="ChEBI" id="CHEBI:142554"/>
        <dbReference type="EC" id="2.4.2.31"/>
    </reaction>
</comment>
<gene>
    <name evidence="11" type="ORF">FSCOSCO3_A030889</name>
</gene>
<dbReference type="PROSITE" id="PS51996">
    <property type="entry name" value="TR_MART"/>
    <property type="match status" value="1"/>
</dbReference>
<evidence type="ECO:0000256" key="5">
    <source>
        <dbReference type="ARBA" id="ARBA00022729"/>
    </source>
</evidence>
<dbReference type="Pfam" id="PF01129">
    <property type="entry name" value="ART"/>
    <property type="match status" value="1"/>
</dbReference>
<feature type="signal peptide" evidence="10">
    <location>
        <begin position="1"/>
        <end position="18"/>
    </location>
</feature>
<name>A0AAV1QD72_SCOSC</name>
<reference evidence="11 12" key="1">
    <citation type="submission" date="2024-01" db="EMBL/GenBank/DDBJ databases">
        <authorList>
            <person name="Alioto T."/>
            <person name="Alioto T."/>
            <person name="Gomez Garrido J."/>
        </authorList>
    </citation>
    <scope>NUCLEOTIDE SEQUENCE [LARGE SCALE GENOMIC DNA]</scope>
</reference>
<evidence type="ECO:0000256" key="3">
    <source>
        <dbReference type="ARBA" id="ARBA00022679"/>
    </source>
</evidence>
<comment type="caution">
    <text evidence="11">The sequence shown here is derived from an EMBL/GenBank/DDBJ whole genome shotgun (WGS) entry which is preliminary data.</text>
</comment>
<keyword evidence="7 10" id="KW-0520">NAD</keyword>
<dbReference type="FunFam" id="3.90.176.10:FF:000001">
    <property type="entry name" value="NAD(P)(+)--arginine ADP-ribosyltransferase"/>
    <property type="match status" value="1"/>
</dbReference>
<organism evidence="11 12">
    <name type="scientific">Scomber scombrus</name>
    <name type="common">Atlantic mackerel</name>
    <name type="synonym">Scomber vernalis</name>
    <dbReference type="NCBI Taxonomy" id="13677"/>
    <lineage>
        <taxon>Eukaryota</taxon>
        <taxon>Metazoa</taxon>
        <taxon>Chordata</taxon>
        <taxon>Craniata</taxon>
        <taxon>Vertebrata</taxon>
        <taxon>Euteleostomi</taxon>
        <taxon>Actinopterygii</taxon>
        <taxon>Neopterygii</taxon>
        <taxon>Teleostei</taxon>
        <taxon>Neoteleostei</taxon>
        <taxon>Acanthomorphata</taxon>
        <taxon>Pelagiaria</taxon>
        <taxon>Scombriformes</taxon>
        <taxon>Scombridae</taxon>
        <taxon>Scomber</taxon>
    </lineage>
</organism>
<evidence type="ECO:0000256" key="4">
    <source>
        <dbReference type="ARBA" id="ARBA00022695"/>
    </source>
</evidence>